<feature type="signal peptide" evidence="2">
    <location>
        <begin position="1"/>
        <end position="21"/>
    </location>
</feature>
<dbReference type="InterPro" id="IPR000884">
    <property type="entry name" value="TSP1_rpt"/>
</dbReference>
<dbReference type="AlphaFoldDB" id="A0AAD4RCQ9"/>
<feature type="chain" id="PRO_5042191935" evidence="2">
    <location>
        <begin position="22"/>
        <end position="699"/>
    </location>
</feature>
<keyword evidence="3" id="KW-0675">Receptor</keyword>
<gene>
    <name evidence="3" type="ORF">DdX_00136</name>
</gene>
<feature type="region of interest" description="Disordered" evidence="1">
    <location>
        <begin position="145"/>
        <end position="183"/>
    </location>
</feature>
<evidence type="ECO:0000256" key="2">
    <source>
        <dbReference type="SAM" id="SignalP"/>
    </source>
</evidence>
<accession>A0AAD4RCQ9</accession>
<dbReference type="SUPFAM" id="SSF82895">
    <property type="entry name" value="TSP-1 type 1 repeat"/>
    <property type="match status" value="1"/>
</dbReference>
<reference evidence="3" key="1">
    <citation type="submission" date="2022-01" db="EMBL/GenBank/DDBJ databases">
        <title>Genome Sequence Resource for Two Populations of Ditylenchus destructor, the Migratory Endoparasitic Phytonematode.</title>
        <authorList>
            <person name="Zhang H."/>
            <person name="Lin R."/>
            <person name="Xie B."/>
        </authorList>
    </citation>
    <scope>NUCLEOTIDE SEQUENCE</scope>
    <source>
        <strain evidence="3">BazhouSP</strain>
    </source>
</reference>
<dbReference type="Gene3D" id="2.20.100.10">
    <property type="entry name" value="Thrombospondin type-1 (TSP1) repeat"/>
    <property type="match status" value="2"/>
</dbReference>
<organism evidence="3 4">
    <name type="scientific">Ditylenchus destructor</name>
    <dbReference type="NCBI Taxonomy" id="166010"/>
    <lineage>
        <taxon>Eukaryota</taxon>
        <taxon>Metazoa</taxon>
        <taxon>Ecdysozoa</taxon>
        <taxon>Nematoda</taxon>
        <taxon>Chromadorea</taxon>
        <taxon>Rhabditida</taxon>
        <taxon>Tylenchina</taxon>
        <taxon>Tylenchomorpha</taxon>
        <taxon>Sphaerularioidea</taxon>
        <taxon>Anguinidae</taxon>
        <taxon>Anguininae</taxon>
        <taxon>Ditylenchus</taxon>
    </lineage>
</organism>
<dbReference type="SMART" id="SM00209">
    <property type="entry name" value="TSP1"/>
    <property type="match status" value="3"/>
</dbReference>
<dbReference type="PROSITE" id="PS51257">
    <property type="entry name" value="PROKAR_LIPOPROTEIN"/>
    <property type="match status" value="1"/>
</dbReference>
<protein>
    <submittedName>
        <fullName evidence="3">Adhesion G protein-coupled receptor B2</fullName>
    </submittedName>
</protein>
<sequence>MATNRFIVISIIVLIGSCVHGNDVQKRVKRFGGYGGWNNVGDYSAGCSPGNHYYQDNSDDNTTTIDCTSPEGSGSRCTLWFHDSSTNTKFQATWGDGGCSSTVKYNSDTGLYSYNGVIISDNITCEYTPPTTTTAKATTTKVATSTTTTPTSTSTVSTTTTSKPTSQTATSTVPTTNLISSSTTPTTPNYGDCCPDNGVWSNWKLVVDCTDSCGSCAQKIYSRMCLSAAWGCPCTGSCMKHENCNIIPCKYPRLSCCSSYRAMGVNKQIICGPQPQPELDLPMTHTCIPYDGVWTEWGPWSPCSGAPCGQCGTTARNRTCGCAHLGCECRGSPTETKHCKVVGIWSPWSSPTQCSDKCGAYGSMTMTRTCTTQDCPCTGSSSKTVPCAYKPCDPPREACNCITEKRYRLMMNNGREVCAPFLTTTPDDLSPDPLPCDDQSQCPTTASPSETYDMGGQLANPGEDNWPTLGGQLANPREDNWPTLGRTIGQPWGGQLANPGEDNWPTLGRTTGQPGGGQLSNPREDNWPTLGRTTGQLKGGQLANPGEDNWPTLGGQLANPREDNWPTLGRTIGQPWGGQLANPGRTTVQPEGGQLANPGEDNWPTEVDRAPIRDLSYGTNLRGGQLANPGEDNWPTLGRTTGQPWGGQLANPGEDNWPTLGRTTGQPWGGQLSNPREDNWPTLGRTTGQLKLTEPRFEI</sequence>
<keyword evidence="4" id="KW-1185">Reference proteome</keyword>
<feature type="compositionally biased region" description="Low complexity" evidence="1">
    <location>
        <begin position="145"/>
        <end position="176"/>
    </location>
</feature>
<proteinExistence type="predicted"/>
<keyword evidence="2" id="KW-0732">Signal</keyword>
<evidence type="ECO:0000313" key="4">
    <source>
        <dbReference type="Proteomes" id="UP001201812"/>
    </source>
</evidence>
<dbReference type="PANTHER" id="PTHR31936">
    <property type="entry name" value="PROTEIN CBG18744"/>
    <property type="match status" value="1"/>
</dbReference>
<feature type="compositionally biased region" description="Polar residues" evidence="1">
    <location>
        <begin position="665"/>
        <end position="674"/>
    </location>
</feature>
<evidence type="ECO:0000313" key="3">
    <source>
        <dbReference type="EMBL" id="KAI1727987.1"/>
    </source>
</evidence>
<name>A0AAD4RCQ9_9BILA</name>
<feature type="region of interest" description="Disordered" evidence="1">
    <location>
        <begin position="494"/>
        <end position="551"/>
    </location>
</feature>
<dbReference type="PANTHER" id="PTHR31936:SF5">
    <property type="entry name" value="VENOM PROTEIN"/>
    <property type="match status" value="1"/>
</dbReference>
<dbReference type="Proteomes" id="UP001201812">
    <property type="component" value="Unassembled WGS sequence"/>
</dbReference>
<dbReference type="PROSITE" id="PS50092">
    <property type="entry name" value="TSP1"/>
    <property type="match status" value="2"/>
</dbReference>
<dbReference type="EMBL" id="JAKKPZ010000001">
    <property type="protein sequence ID" value="KAI1727987.1"/>
    <property type="molecule type" value="Genomic_DNA"/>
</dbReference>
<evidence type="ECO:0000256" key="1">
    <source>
        <dbReference type="SAM" id="MobiDB-lite"/>
    </source>
</evidence>
<feature type="region of interest" description="Disordered" evidence="1">
    <location>
        <begin position="665"/>
        <end position="686"/>
    </location>
</feature>
<dbReference type="InterPro" id="IPR036383">
    <property type="entry name" value="TSP1_rpt_sf"/>
</dbReference>
<comment type="caution">
    <text evidence="3">The sequence shown here is derived from an EMBL/GenBank/DDBJ whole genome shotgun (WGS) entry which is preliminary data.</text>
</comment>